<dbReference type="SMART" id="SM00448">
    <property type="entry name" value="REC"/>
    <property type="match status" value="1"/>
</dbReference>
<dbReference type="InterPro" id="IPR001789">
    <property type="entry name" value="Sig_transdc_resp-reg_receiver"/>
</dbReference>
<dbReference type="GO" id="GO:0006935">
    <property type="term" value="P:chemotaxis"/>
    <property type="evidence" value="ECO:0007669"/>
    <property type="project" value="UniProtKB-UniRule"/>
</dbReference>
<evidence type="ECO:0000256" key="4">
    <source>
        <dbReference type="ARBA" id="ARBA00024867"/>
    </source>
</evidence>
<evidence type="ECO:0000256" key="6">
    <source>
        <dbReference type="HAMAP-Rule" id="MF_00099"/>
    </source>
</evidence>
<comment type="function">
    <text evidence="6">Involved in chemotaxis. Part of a chemotaxis signal transduction system that modulates chemotaxis in response to various stimuli. Catalyzes the demethylation of specific methylglutamate residues introduced into the chemoreceptors (methyl-accepting chemotaxis proteins or MCP) by CheR. Also mediates the irreversible deamidation of specific glutamine residues to glutamic acid.</text>
</comment>
<dbReference type="NCBIfam" id="NF001965">
    <property type="entry name" value="PRK00742.1"/>
    <property type="match status" value="1"/>
</dbReference>
<dbReference type="PANTHER" id="PTHR42872">
    <property type="entry name" value="PROTEIN-GLUTAMATE METHYLESTERASE/PROTEIN-GLUTAMINE GLUTAMINASE"/>
    <property type="match status" value="1"/>
</dbReference>
<dbReference type="RefSeq" id="WP_207599862.1">
    <property type="nucleotide sequence ID" value="NZ_JAFNJU010000007.1"/>
</dbReference>
<comment type="domain">
    <text evidence="6">Contains a C-terminal catalytic domain, and an N-terminal region which modulates catalytic activity.</text>
</comment>
<keyword evidence="3 6" id="KW-0378">Hydrolase</keyword>
<evidence type="ECO:0000256" key="1">
    <source>
        <dbReference type="ARBA" id="ARBA00022490"/>
    </source>
</evidence>
<comment type="caution">
    <text evidence="11">The sequence shown here is derived from an EMBL/GenBank/DDBJ whole genome shotgun (WGS) entry which is preliminary data.</text>
</comment>
<comment type="function">
    <text evidence="4">May play the central regulatory role in sporulation. It may be an element of the effector pathway responsible for the activation of sporulation genes in response to nutritional stress. Spo0A may act in concert with spo0H (a sigma factor) to control the expression of some genes that are critical to the sporulation process.</text>
</comment>
<organism evidence="11 12">
    <name type="scientific">Proteiniclasticum aestuarii</name>
    <dbReference type="NCBI Taxonomy" id="2817862"/>
    <lineage>
        <taxon>Bacteria</taxon>
        <taxon>Bacillati</taxon>
        <taxon>Bacillota</taxon>
        <taxon>Clostridia</taxon>
        <taxon>Eubacteriales</taxon>
        <taxon>Clostridiaceae</taxon>
        <taxon>Proteiniclasticum</taxon>
    </lineage>
</organism>
<evidence type="ECO:0000256" key="8">
    <source>
        <dbReference type="PROSITE-ProRule" id="PRU00169"/>
    </source>
</evidence>
<dbReference type="PROSITE" id="PS50122">
    <property type="entry name" value="CHEB"/>
    <property type="match status" value="1"/>
</dbReference>
<evidence type="ECO:0000259" key="9">
    <source>
        <dbReference type="PROSITE" id="PS50110"/>
    </source>
</evidence>
<evidence type="ECO:0000256" key="5">
    <source>
        <dbReference type="ARBA" id="ARBA00048267"/>
    </source>
</evidence>
<dbReference type="Gene3D" id="3.40.50.2300">
    <property type="match status" value="1"/>
</dbReference>
<keyword evidence="1 6" id="KW-0963">Cytoplasm</keyword>
<dbReference type="HAMAP" id="MF_00099">
    <property type="entry name" value="CheB_chemtxs"/>
    <property type="match status" value="1"/>
</dbReference>
<dbReference type="EC" id="3.5.1.44" evidence="6"/>
<dbReference type="EMBL" id="JAFNJU010000007">
    <property type="protein sequence ID" value="MBO1265338.1"/>
    <property type="molecule type" value="Genomic_DNA"/>
</dbReference>
<dbReference type="GO" id="GO:0000156">
    <property type="term" value="F:phosphorelay response regulator activity"/>
    <property type="evidence" value="ECO:0007669"/>
    <property type="project" value="InterPro"/>
</dbReference>
<keyword evidence="12" id="KW-1185">Reference proteome</keyword>
<dbReference type="CDD" id="cd17541">
    <property type="entry name" value="REC_CheB-like"/>
    <property type="match status" value="1"/>
</dbReference>
<dbReference type="PIRSF" id="PIRSF000876">
    <property type="entry name" value="RR_chemtxs_CheB"/>
    <property type="match status" value="1"/>
</dbReference>
<dbReference type="Proteomes" id="UP000664218">
    <property type="component" value="Unassembled WGS sequence"/>
</dbReference>
<proteinExistence type="inferred from homology"/>
<dbReference type="InterPro" id="IPR000673">
    <property type="entry name" value="Sig_transdc_resp-reg_Me-estase"/>
</dbReference>
<evidence type="ECO:0000313" key="11">
    <source>
        <dbReference type="EMBL" id="MBO1265338.1"/>
    </source>
</evidence>
<dbReference type="Pfam" id="PF00072">
    <property type="entry name" value="Response_reg"/>
    <property type="match status" value="1"/>
</dbReference>
<gene>
    <name evidence="6" type="primary">cheB</name>
    <name evidence="11" type="ORF">J3A84_09880</name>
</gene>
<dbReference type="GO" id="GO:0008984">
    <property type="term" value="F:protein-glutamate methylesterase activity"/>
    <property type="evidence" value="ECO:0007669"/>
    <property type="project" value="UniProtKB-UniRule"/>
</dbReference>
<comment type="PTM">
    <text evidence="6">Phosphorylated by CheA. Phosphorylation of the N-terminal regulatory domain activates the methylesterase activity.</text>
</comment>
<evidence type="ECO:0000256" key="2">
    <source>
        <dbReference type="ARBA" id="ARBA00022500"/>
    </source>
</evidence>
<dbReference type="GO" id="GO:0005737">
    <property type="term" value="C:cytoplasm"/>
    <property type="evidence" value="ECO:0007669"/>
    <property type="project" value="UniProtKB-SubCell"/>
</dbReference>
<dbReference type="InterPro" id="IPR008248">
    <property type="entry name" value="CheB-like"/>
</dbReference>
<dbReference type="PROSITE" id="PS50110">
    <property type="entry name" value="RESPONSE_REGULATORY"/>
    <property type="match status" value="1"/>
</dbReference>
<dbReference type="InterPro" id="IPR011006">
    <property type="entry name" value="CheY-like_superfamily"/>
</dbReference>
<keyword evidence="6 8" id="KW-0597">Phosphoprotein</keyword>
<keyword evidence="2 6" id="KW-0145">Chemotaxis</keyword>
<feature type="active site" evidence="6 7">
    <location>
        <position position="288"/>
    </location>
</feature>
<dbReference type="Gene3D" id="3.40.50.180">
    <property type="entry name" value="Methylesterase CheB, C-terminal domain"/>
    <property type="match status" value="1"/>
</dbReference>
<comment type="catalytic activity">
    <reaction evidence="5 6">
        <text>[protein]-L-glutamate 5-O-methyl ester + H2O = L-glutamyl-[protein] + methanol + H(+)</text>
        <dbReference type="Rhea" id="RHEA:23236"/>
        <dbReference type="Rhea" id="RHEA-COMP:10208"/>
        <dbReference type="Rhea" id="RHEA-COMP:10311"/>
        <dbReference type="ChEBI" id="CHEBI:15377"/>
        <dbReference type="ChEBI" id="CHEBI:15378"/>
        <dbReference type="ChEBI" id="CHEBI:17790"/>
        <dbReference type="ChEBI" id="CHEBI:29973"/>
        <dbReference type="ChEBI" id="CHEBI:82795"/>
        <dbReference type="EC" id="3.1.1.61"/>
    </reaction>
</comment>
<dbReference type="InterPro" id="IPR035909">
    <property type="entry name" value="CheB_C"/>
</dbReference>
<evidence type="ECO:0000313" key="12">
    <source>
        <dbReference type="Proteomes" id="UP000664218"/>
    </source>
</evidence>
<dbReference type="Pfam" id="PF01339">
    <property type="entry name" value="CheB_methylest"/>
    <property type="match status" value="1"/>
</dbReference>
<protein>
    <recommendedName>
        <fullName evidence="6">Protein-glutamate methylesterase/protein-glutamine glutaminase</fullName>
        <ecNumber evidence="6">3.1.1.61</ecNumber>
        <ecNumber evidence="6">3.5.1.44</ecNumber>
    </recommendedName>
</protein>
<feature type="domain" description="CheB-type methylesterase" evidence="10">
    <location>
        <begin position="157"/>
        <end position="346"/>
    </location>
</feature>
<dbReference type="PANTHER" id="PTHR42872:SF6">
    <property type="entry name" value="PROTEIN-GLUTAMATE METHYLESTERASE_PROTEIN-GLUTAMINE GLUTAMINASE"/>
    <property type="match status" value="1"/>
</dbReference>
<name>A0A939HBE3_9CLOT</name>
<dbReference type="AlphaFoldDB" id="A0A939HBE3"/>
<dbReference type="SUPFAM" id="SSF52172">
    <property type="entry name" value="CheY-like"/>
    <property type="match status" value="1"/>
</dbReference>
<dbReference type="EC" id="3.1.1.61" evidence="6"/>
<dbReference type="CDD" id="cd16432">
    <property type="entry name" value="CheB_Rec"/>
    <property type="match status" value="1"/>
</dbReference>
<feature type="domain" description="Response regulatory" evidence="9">
    <location>
        <begin position="4"/>
        <end position="122"/>
    </location>
</feature>
<evidence type="ECO:0000256" key="7">
    <source>
        <dbReference type="PROSITE-ProRule" id="PRU00050"/>
    </source>
</evidence>
<dbReference type="GO" id="GO:0050568">
    <property type="term" value="F:protein-glutamine glutaminase activity"/>
    <property type="evidence" value="ECO:0007669"/>
    <property type="project" value="UniProtKB-UniRule"/>
</dbReference>
<evidence type="ECO:0000256" key="3">
    <source>
        <dbReference type="ARBA" id="ARBA00022801"/>
    </source>
</evidence>
<comment type="similarity">
    <text evidence="6">Belongs to the CheB family.</text>
</comment>
<comment type="catalytic activity">
    <reaction evidence="6">
        <text>L-glutaminyl-[protein] + H2O = L-glutamyl-[protein] + NH4(+)</text>
        <dbReference type="Rhea" id="RHEA:16441"/>
        <dbReference type="Rhea" id="RHEA-COMP:10207"/>
        <dbReference type="Rhea" id="RHEA-COMP:10208"/>
        <dbReference type="ChEBI" id="CHEBI:15377"/>
        <dbReference type="ChEBI" id="CHEBI:28938"/>
        <dbReference type="ChEBI" id="CHEBI:29973"/>
        <dbReference type="ChEBI" id="CHEBI:30011"/>
        <dbReference type="EC" id="3.5.1.44"/>
    </reaction>
</comment>
<comment type="subcellular location">
    <subcellularLocation>
        <location evidence="6">Cytoplasm</location>
    </subcellularLocation>
</comment>
<feature type="modified residue" description="4-aspartylphosphate" evidence="6 8">
    <location>
        <position position="55"/>
    </location>
</feature>
<dbReference type="SUPFAM" id="SSF52738">
    <property type="entry name" value="Methylesterase CheB, C-terminal domain"/>
    <property type="match status" value="1"/>
</dbReference>
<reference evidence="11" key="1">
    <citation type="submission" date="2021-03" db="EMBL/GenBank/DDBJ databases">
        <title>Proteiniclasticum marinus sp. nov., isolated from tidal flat sediment.</title>
        <authorList>
            <person name="Namirimu T."/>
            <person name="Yang J.-A."/>
            <person name="Yang S.-H."/>
            <person name="Kim Y.-J."/>
            <person name="Kwon K.K."/>
        </authorList>
    </citation>
    <scope>NUCLEOTIDE SEQUENCE</scope>
    <source>
        <strain evidence="11">SCR006</strain>
    </source>
</reference>
<sequence length="349" mass="38505">MQVRLMVVDDSAFMRKIISDAASEIEGVTVVGTARNGQDAIDSIDRYRPTVITMDIEMPKMNGIDALKIIKRNHPDIQVIMLSSHSVEGSAVTMEALEEGAFDFIEKSSDRGDIGFITSQLESKLQTVNQIDGKTEKKDRNLEVRAEKSEGALNVFDYRKTKAVVMGASTGGPKVLFQIVRALPKELEIPVFIVQHMPKGFTKSFADRLDSECPLRVVEAEDGMLIEGRTVYVAPGDYHMTIHGARITLDQKPKLHGVRPAVDFLFESASEKYGKDLLAVLFTGMGKDGADGMEKIKTLGGYTLAQSKDTCVVYGMPGYAVTKGVVDEVLKPEEISEEIRKIVKVKKWS</sequence>
<feature type="active site" evidence="6 7">
    <location>
        <position position="196"/>
    </location>
</feature>
<evidence type="ECO:0000259" key="10">
    <source>
        <dbReference type="PROSITE" id="PS50122"/>
    </source>
</evidence>
<feature type="active site" evidence="6 7">
    <location>
        <position position="169"/>
    </location>
</feature>
<accession>A0A939HBE3</accession>